<accession>A0A5C6CJG5</accession>
<dbReference type="Proteomes" id="UP000316304">
    <property type="component" value="Unassembled WGS sequence"/>
</dbReference>
<gene>
    <name evidence="1" type="ORF">Pla52o_24820</name>
</gene>
<protein>
    <submittedName>
        <fullName evidence="1">Uncharacterized protein</fullName>
    </submittedName>
</protein>
<organism evidence="1 2">
    <name type="scientific">Novipirellula galeiformis</name>
    <dbReference type="NCBI Taxonomy" id="2528004"/>
    <lineage>
        <taxon>Bacteria</taxon>
        <taxon>Pseudomonadati</taxon>
        <taxon>Planctomycetota</taxon>
        <taxon>Planctomycetia</taxon>
        <taxon>Pirellulales</taxon>
        <taxon>Pirellulaceae</taxon>
        <taxon>Novipirellula</taxon>
    </lineage>
</organism>
<proteinExistence type="predicted"/>
<evidence type="ECO:0000313" key="1">
    <source>
        <dbReference type="EMBL" id="TWU22949.1"/>
    </source>
</evidence>
<comment type="caution">
    <text evidence="1">The sequence shown here is derived from an EMBL/GenBank/DDBJ whole genome shotgun (WGS) entry which is preliminary data.</text>
</comment>
<evidence type="ECO:0000313" key="2">
    <source>
        <dbReference type="Proteomes" id="UP000316304"/>
    </source>
</evidence>
<dbReference type="AlphaFoldDB" id="A0A5C6CJG5"/>
<sequence length="179" mass="20454">MTVQRKNDLLDRVQNLRLRSVAINDPVASLPSPCRPTLLSATTQSVKPEFGNPGNEWIQPSFVVRHGVGSQPRIGVRQGCCAAVIRLGGRYQISRVESLRVLIGVRFKSTRPKAVTFERTVDPTIKKSERSHLVIPRRLRPLHWLYHGLRCRFSIHRLHHHDCGRDIIGRGRCDSKPWF</sequence>
<reference evidence="1 2" key="1">
    <citation type="submission" date="2019-02" db="EMBL/GenBank/DDBJ databases">
        <title>Deep-cultivation of Planctomycetes and their phenomic and genomic characterization uncovers novel biology.</title>
        <authorList>
            <person name="Wiegand S."/>
            <person name="Jogler M."/>
            <person name="Boedeker C."/>
            <person name="Pinto D."/>
            <person name="Vollmers J."/>
            <person name="Rivas-Marin E."/>
            <person name="Kohn T."/>
            <person name="Peeters S.H."/>
            <person name="Heuer A."/>
            <person name="Rast P."/>
            <person name="Oberbeckmann S."/>
            <person name="Bunk B."/>
            <person name="Jeske O."/>
            <person name="Meyerdierks A."/>
            <person name="Storesund J.E."/>
            <person name="Kallscheuer N."/>
            <person name="Luecker S."/>
            <person name="Lage O.M."/>
            <person name="Pohl T."/>
            <person name="Merkel B.J."/>
            <person name="Hornburger P."/>
            <person name="Mueller R.-W."/>
            <person name="Bruemmer F."/>
            <person name="Labrenz M."/>
            <person name="Spormann A.M."/>
            <person name="Op Den Camp H."/>
            <person name="Overmann J."/>
            <person name="Amann R."/>
            <person name="Jetten M.S.M."/>
            <person name="Mascher T."/>
            <person name="Medema M.H."/>
            <person name="Devos D.P."/>
            <person name="Kaster A.-K."/>
            <person name="Ovreas L."/>
            <person name="Rohde M."/>
            <person name="Galperin M.Y."/>
            <person name="Jogler C."/>
        </authorList>
    </citation>
    <scope>NUCLEOTIDE SEQUENCE [LARGE SCALE GENOMIC DNA]</scope>
    <source>
        <strain evidence="1 2">Pla52o</strain>
    </source>
</reference>
<keyword evidence="2" id="KW-1185">Reference proteome</keyword>
<dbReference type="EMBL" id="SJPT01000004">
    <property type="protein sequence ID" value="TWU22949.1"/>
    <property type="molecule type" value="Genomic_DNA"/>
</dbReference>
<name>A0A5C6CJG5_9BACT</name>